<evidence type="ECO:0000313" key="1">
    <source>
        <dbReference type="EMBL" id="TRO66515.1"/>
    </source>
</evidence>
<sequence length="175" mass="19150">MKILSSRHLYTLLSALLIFLFSFFEMVAQENPPVPVQVEVRTSRNLNFGTFTAGSAGGNVTVSFDDQRSVDGDIFELNFGQPVSAALFDVYANPGTIIQIQDMGPYTLENQATGLQIDLFINSFSTGQKTFVTKAPNAEIPNEVFVGGTLRIPPENSGNLPGTYFGTFTLNFIHQ</sequence>
<evidence type="ECO:0000313" key="2">
    <source>
        <dbReference type="Proteomes" id="UP000315131"/>
    </source>
</evidence>
<dbReference type="OrthoDB" id="1443914at2"/>
<organism evidence="1 2">
    <name type="scientific">Christiangramia sabulilitoris</name>
    <dbReference type="NCBI Taxonomy" id="2583991"/>
    <lineage>
        <taxon>Bacteria</taxon>
        <taxon>Pseudomonadati</taxon>
        <taxon>Bacteroidota</taxon>
        <taxon>Flavobacteriia</taxon>
        <taxon>Flavobacteriales</taxon>
        <taxon>Flavobacteriaceae</taxon>
        <taxon>Christiangramia</taxon>
    </lineage>
</organism>
<protein>
    <submittedName>
        <fullName evidence="1">DUF4402 domain-containing protein</fullName>
    </submittedName>
</protein>
<dbReference type="Pfam" id="PF14352">
    <property type="entry name" value="DUF4402"/>
    <property type="match status" value="1"/>
</dbReference>
<dbReference type="RefSeq" id="WP_143409282.1">
    <property type="nucleotide sequence ID" value="NZ_VHSF01000001.1"/>
</dbReference>
<dbReference type="AlphaFoldDB" id="A0A550I6A4"/>
<dbReference type="EMBL" id="VHSF01000001">
    <property type="protein sequence ID" value="TRO66515.1"/>
    <property type="molecule type" value="Genomic_DNA"/>
</dbReference>
<dbReference type="Proteomes" id="UP000315131">
    <property type="component" value="Unassembled WGS sequence"/>
</dbReference>
<proteinExistence type="predicted"/>
<keyword evidence="2" id="KW-1185">Reference proteome</keyword>
<name>A0A550I6A4_9FLAO</name>
<reference evidence="1 2" key="1">
    <citation type="submission" date="2019-06" db="EMBL/GenBank/DDBJ databases">
        <title>Gramella sabulilitoris sp. nov., isolated from a marine sand.</title>
        <authorList>
            <person name="Yoon J.-H."/>
        </authorList>
    </citation>
    <scope>NUCLEOTIDE SEQUENCE [LARGE SCALE GENOMIC DNA]</scope>
    <source>
        <strain evidence="1 2">HSMS-1</strain>
    </source>
</reference>
<accession>A0A550I6A4</accession>
<comment type="caution">
    <text evidence="1">The sequence shown here is derived from an EMBL/GenBank/DDBJ whole genome shotgun (WGS) entry which is preliminary data.</text>
</comment>
<gene>
    <name evidence="1" type="ORF">FGM01_01135</name>
</gene>
<dbReference type="InterPro" id="IPR025514">
    <property type="entry name" value="DUF4402"/>
</dbReference>